<dbReference type="AlphaFoldDB" id="A0A3N0XR41"/>
<proteinExistence type="predicted"/>
<accession>A0A3N0XR41</accession>
<keyword evidence="2" id="KW-1185">Reference proteome</keyword>
<protein>
    <submittedName>
        <fullName evidence="1">Uncharacterized protein</fullName>
    </submittedName>
</protein>
<name>A0A3N0XR41_ANAGA</name>
<dbReference type="Proteomes" id="UP000281406">
    <property type="component" value="Unassembled WGS sequence"/>
</dbReference>
<evidence type="ECO:0000313" key="1">
    <source>
        <dbReference type="EMBL" id="ROI81929.1"/>
    </source>
</evidence>
<gene>
    <name evidence="1" type="ORF">DPX16_22164</name>
</gene>
<comment type="caution">
    <text evidence="1">The sequence shown here is derived from an EMBL/GenBank/DDBJ whole genome shotgun (WGS) entry which is preliminary data.</text>
</comment>
<reference evidence="1 2" key="1">
    <citation type="submission" date="2018-10" db="EMBL/GenBank/DDBJ databases">
        <title>Genome assembly for a Yunnan-Guizhou Plateau 3E fish, Anabarilius grahami (Regan), and its evolutionary and genetic applications.</title>
        <authorList>
            <person name="Jiang W."/>
        </authorList>
    </citation>
    <scope>NUCLEOTIDE SEQUENCE [LARGE SCALE GENOMIC DNA]</scope>
    <source>
        <strain evidence="1">AG-KIZ</strain>
        <tissue evidence="1">Muscle</tissue>
    </source>
</reference>
<organism evidence="1 2">
    <name type="scientific">Anabarilius grahami</name>
    <name type="common">Kanglang fish</name>
    <name type="synonym">Barilius grahami</name>
    <dbReference type="NCBI Taxonomy" id="495550"/>
    <lineage>
        <taxon>Eukaryota</taxon>
        <taxon>Metazoa</taxon>
        <taxon>Chordata</taxon>
        <taxon>Craniata</taxon>
        <taxon>Vertebrata</taxon>
        <taxon>Euteleostomi</taxon>
        <taxon>Actinopterygii</taxon>
        <taxon>Neopterygii</taxon>
        <taxon>Teleostei</taxon>
        <taxon>Ostariophysi</taxon>
        <taxon>Cypriniformes</taxon>
        <taxon>Xenocyprididae</taxon>
        <taxon>Xenocypridinae</taxon>
        <taxon>Xenocypridinae incertae sedis</taxon>
        <taxon>Anabarilius</taxon>
    </lineage>
</organism>
<sequence length="111" mass="12062">MTGEMVVMTREAEKAALMSHGHDSGSDENSYSITVHQISVDLTADHRAESRIWDRAKESRFRGGNDNAVIRCTSKSAEMIPMICGTVSRVAKLDCTVQEENCVGVGPFVSG</sequence>
<evidence type="ECO:0000313" key="2">
    <source>
        <dbReference type="Proteomes" id="UP000281406"/>
    </source>
</evidence>
<dbReference type="EMBL" id="RJVU01067793">
    <property type="protein sequence ID" value="ROI81929.1"/>
    <property type="molecule type" value="Genomic_DNA"/>
</dbReference>